<reference evidence="1 2" key="1">
    <citation type="submission" date="2016-11" db="EMBL/GenBank/DDBJ databases">
        <authorList>
            <person name="Jaros S."/>
            <person name="Januszkiewicz K."/>
            <person name="Wedrychowicz H."/>
        </authorList>
    </citation>
    <scope>NUCLEOTIDE SEQUENCE [LARGE SCALE GENOMIC DNA]</scope>
    <source>
        <strain evidence="1 2">DSM 15212</strain>
    </source>
</reference>
<sequence>MNQWDKKVEFYYDEKKSFQDTLIELIIIKGKRDDSGVQATTGVNQGDGFY</sequence>
<proteinExistence type="predicted"/>
<protein>
    <submittedName>
        <fullName evidence="1">Uncharacterized protein</fullName>
    </submittedName>
</protein>
<organism evidence="1 2">
    <name type="scientific">Paramaledivibacter caminithermalis (strain DSM 15212 / CIP 107654 / DViRD3)</name>
    <name type="common">Clostridium caminithermale</name>
    <dbReference type="NCBI Taxonomy" id="1121301"/>
    <lineage>
        <taxon>Bacteria</taxon>
        <taxon>Bacillati</taxon>
        <taxon>Bacillota</taxon>
        <taxon>Clostridia</taxon>
        <taxon>Peptostreptococcales</taxon>
        <taxon>Caminicellaceae</taxon>
        <taxon>Paramaledivibacter</taxon>
    </lineage>
</organism>
<evidence type="ECO:0000313" key="1">
    <source>
        <dbReference type="EMBL" id="SHJ58457.1"/>
    </source>
</evidence>
<dbReference type="STRING" id="1121301.SAMN02745912_00404"/>
<evidence type="ECO:0000313" key="2">
    <source>
        <dbReference type="Proteomes" id="UP000184465"/>
    </source>
</evidence>
<dbReference type="RefSeq" id="WP_165613011.1">
    <property type="nucleotide sequence ID" value="NZ_FRAG01000003.1"/>
</dbReference>
<dbReference type="EMBL" id="FRAG01000003">
    <property type="protein sequence ID" value="SHJ58457.1"/>
    <property type="molecule type" value="Genomic_DNA"/>
</dbReference>
<keyword evidence="2" id="KW-1185">Reference proteome</keyword>
<gene>
    <name evidence="1" type="ORF">SAMN02745912_00404</name>
</gene>
<accession>A0A1M6KHQ9</accession>
<dbReference type="Proteomes" id="UP000184465">
    <property type="component" value="Unassembled WGS sequence"/>
</dbReference>
<dbReference type="AlphaFoldDB" id="A0A1M6KHQ9"/>
<name>A0A1M6KHQ9_PARC5</name>